<protein>
    <submittedName>
        <fullName evidence="1">Uncharacterized protein</fullName>
    </submittedName>
</protein>
<accession>A0A0C9SX44</accession>
<dbReference type="OrthoDB" id="2670776at2759"/>
<gene>
    <name evidence="1" type="ORF">PAXINDRAFT_35468</name>
</gene>
<name>A0A0C9SX44_PAXIN</name>
<organism evidence="1 2">
    <name type="scientific">Paxillus involutus ATCC 200175</name>
    <dbReference type="NCBI Taxonomy" id="664439"/>
    <lineage>
        <taxon>Eukaryota</taxon>
        <taxon>Fungi</taxon>
        <taxon>Dikarya</taxon>
        <taxon>Basidiomycota</taxon>
        <taxon>Agaricomycotina</taxon>
        <taxon>Agaricomycetes</taxon>
        <taxon>Agaricomycetidae</taxon>
        <taxon>Boletales</taxon>
        <taxon>Paxilineae</taxon>
        <taxon>Paxillaceae</taxon>
        <taxon>Paxillus</taxon>
    </lineage>
</organism>
<dbReference type="EMBL" id="KN819344">
    <property type="protein sequence ID" value="KIJ14194.1"/>
    <property type="molecule type" value="Genomic_DNA"/>
</dbReference>
<dbReference type="Proteomes" id="UP000053647">
    <property type="component" value="Unassembled WGS sequence"/>
</dbReference>
<evidence type="ECO:0000313" key="2">
    <source>
        <dbReference type="Proteomes" id="UP000053647"/>
    </source>
</evidence>
<keyword evidence="2" id="KW-1185">Reference proteome</keyword>
<proteinExistence type="predicted"/>
<sequence length="52" mass="6057">LLQAGHVWNCALHEKMVSWGFTRLQCEHCIYYHCDDHGTIICAIHVDTFLNI</sequence>
<feature type="non-terminal residue" evidence="1">
    <location>
        <position position="1"/>
    </location>
</feature>
<evidence type="ECO:0000313" key="1">
    <source>
        <dbReference type="EMBL" id="KIJ14194.1"/>
    </source>
</evidence>
<feature type="non-terminal residue" evidence="1">
    <location>
        <position position="52"/>
    </location>
</feature>
<reference evidence="1 2" key="1">
    <citation type="submission" date="2014-06" db="EMBL/GenBank/DDBJ databases">
        <authorList>
            <consortium name="DOE Joint Genome Institute"/>
            <person name="Kuo A."/>
            <person name="Kohler A."/>
            <person name="Nagy L.G."/>
            <person name="Floudas D."/>
            <person name="Copeland A."/>
            <person name="Barry K.W."/>
            <person name="Cichocki N."/>
            <person name="Veneault-Fourrey C."/>
            <person name="LaButti K."/>
            <person name="Lindquist E.A."/>
            <person name="Lipzen A."/>
            <person name="Lundell T."/>
            <person name="Morin E."/>
            <person name="Murat C."/>
            <person name="Sun H."/>
            <person name="Tunlid A."/>
            <person name="Henrissat B."/>
            <person name="Grigoriev I.V."/>
            <person name="Hibbett D.S."/>
            <person name="Martin F."/>
            <person name="Nordberg H.P."/>
            <person name="Cantor M.N."/>
            <person name="Hua S.X."/>
        </authorList>
    </citation>
    <scope>NUCLEOTIDE SEQUENCE [LARGE SCALE GENOMIC DNA]</scope>
    <source>
        <strain evidence="1 2">ATCC 200175</strain>
    </source>
</reference>
<dbReference type="AlphaFoldDB" id="A0A0C9SX44"/>
<reference evidence="2" key="2">
    <citation type="submission" date="2015-01" db="EMBL/GenBank/DDBJ databases">
        <title>Evolutionary Origins and Diversification of the Mycorrhizal Mutualists.</title>
        <authorList>
            <consortium name="DOE Joint Genome Institute"/>
            <consortium name="Mycorrhizal Genomics Consortium"/>
            <person name="Kohler A."/>
            <person name="Kuo A."/>
            <person name="Nagy L.G."/>
            <person name="Floudas D."/>
            <person name="Copeland A."/>
            <person name="Barry K.W."/>
            <person name="Cichocki N."/>
            <person name="Veneault-Fourrey C."/>
            <person name="LaButti K."/>
            <person name="Lindquist E.A."/>
            <person name="Lipzen A."/>
            <person name="Lundell T."/>
            <person name="Morin E."/>
            <person name="Murat C."/>
            <person name="Riley R."/>
            <person name="Ohm R."/>
            <person name="Sun H."/>
            <person name="Tunlid A."/>
            <person name="Henrissat B."/>
            <person name="Grigoriev I.V."/>
            <person name="Hibbett D.S."/>
            <person name="Martin F."/>
        </authorList>
    </citation>
    <scope>NUCLEOTIDE SEQUENCE [LARGE SCALE GENOMIC DNA]</scope>
    <source>
        <strain evidence="2">ATCC 200175</strain>
    </source>
</reference>
<dbReference type="HOGENOM" id="CLU_001650_10_4_1"/>